<dbReference type="InterPro" id="IPR009959">
    <property type="entry name" value="Cyclase_SnoaL-like"/>
</dbReference>
<dbReference type="Proteomes" id="UP000245060">
    <property type="component" value="Unassembled WGS sequence"/>
</dbReference>
<reference evidence="1" key="1">
    <citation type="journal article" date="2018" name="Genome Announc.">
        <title>Draft Genome Sequence of Mycobacterium montefiorense Isolated from Japanese Black Salamander (Hynobius nigrescens).</title>
        <authorList>
            <person name="Fukano H."/>
            <person name="Yoshida M."/>
            <person name="Shimizu A."/>
            <person name="Iwao H."/>
            <person name="Katayama Y."/>
            <person name="Omatsu T."/>
            <person name="Mizutani T."/>
            <person name="Kurata O."/>
            <person name="Wada S."/>
            <person name="Hoshino Y."/>
        </authorList>
    </citation>
    <scope>NUCLEOTIDE SEQUENCE</scope>
    <source>
        <strain evidence="1">BS</strain>
    </source>
</reference>
<gene>
    <name evidence="1" type="ORF">MmonteBS_12110</name>
    <name evidence="2" type="ORF">NJB18185_27900</name>
</gene>
<proteinExistence type="predicted"/>
<evidence type="ECO:0000313" key="4">
    <source>
        <dbReference type="Proteomes" id="UP001139505"/>
    </source>
</evidence>
<dbReference type="Proteomes" id="UP001139505">
    <property type="component" value="Unassembled WGS sequence"/>
</dbReference>
<organism evidence="2 4">
    <name type="scientific">Mycobacterium montefiorense</name>
    <dbReference type="NCBI Taxonomy" id="154654"/>
    <lineage>
        <taxon>Bacteria</taxon>
        <taxon>Bacillati</taxon>
        <taxon>Actinomycetota</taxon>
        <taxon>Actinomycetes</taxon>
        <taxon>Mycobacteriales</taxon>
        <taxon>Mycobacteriaceae</taxon>
        <taxon>Mycobacterium</taxon>
        <taxon>Mycobacterium simiae complex</taxon>
    </lineage>
</organism>
<reference evidence="3" key="2">
    <citation type="submission" date="2018-04" db="EMBL/GenBank/DDBJ databases">
        <title>Draft genome sequence of Mycobacterium montefiorense isolated from Japanese black salamander.</title>
        <authorList>
            <person name="Fukano H."/>
            <person name="Yoshida M."/>
            <person name="Shimizu A."/>
            <person name="Iwao H."/>
            <person name="Kurata O."/>
            <person name="Katayama Y."/>
            <person name="Omatsu T."/>
            <person name="Mizutani T."/>
            <person name="Wada S."/>
            <person name="Hoshino Y."/>
        </authorList>
    </citation>
    <scope>NUCLEOTIDE SEQUENCE [LARGE SCALE GENOMIC DNA]</scope>
    <source>
        <strain evidence="3">BS</strain>
    </source>
</reference>
<dbReference type="AlphaFoldDB" id="A0AA37PPJ9"/>
<dbReference type="PANTHER" id="PTHR38436">
    <property type="entry name" value="POLYKETIDE CYCLASE SNOAL-LIKE DOMAIN"/>
    <property type="match status" value="1"/>
</dbReference>
<evidence type="ECO:0000313" key="2">
    <source>
        <dbReference type="EMBL" id="GKU73018.1"/>
    </source>
</evidence>
<dbReference type="SUPFAM" id="SSF54427">
    <property type="entry name" value="NTF2-like"/>
    <property type="match status" value="1"/>
</dbReference>
<reference evidence="2" key="3">
    <citation type="journal article" date="2022" name="Microbiol. Resour. Announc.">
        <title>Draft Genome Sequences of Eight Mycobacterium montefiorense Strains Isolated from Salamanders in Captivity.</title>
        <authorList>
            <person name="Komine T."/>
            <person name="Ihara H."/>
            <person name="Fukano H."/>
            <person name="Hoshino Y."/>
            <person name="Kurata O."/>
            <person name="Wada S."/>
        </authorList>
    </citation>
    <scope>NUCLEOTIDE SEQUENCE</scope>
    <source>
        <strain evidence="2">NJB18185</strain>
    </source>
</reference>
<evidence type="ECO:0000313" key="3">
    <source>
        <dbReference type="Proteomes" id="UP000245060"/>
    </source>
</evidence>
<dbReference type="EMBL" id="BQYH01000017">
    <property type="protein sequence ID" value="GKU73018.1"/>
    <property type="molecule type" value="Genomic_DNA"/>
</dbReference>
<name>A0AA37PPJ9_9MYCO</name>
<dbReference type="EMBL" id="BFCH01000008">
    <property type="protein sequence ID" value="GBG36839.1"/>
    <property type="molecule type" value="Genomic_DNA"/>
</dbReference>
<dbReference type="GO" id="GO:0030638">
    <property type="term" value="P:polyketide metabolic process"/>
    <property type="evidence" value="ECO:0007669"/>
    <property type="project" value="InterPro"/>
</dbReference>
<dbReference type="Gene3D" id="3.10.450.50">
    <property type="match status" value="1"/>
</dbReference>
<evidence type="ECO:0000313" key="1">
    <source>
        <dbReference type="EMBL" id="GBG36839.1"/>
    </source>
</evidence>
<protein>
    <recommendedName>
        <fullName evidence="5">Ester cyclase</fullName>
    </recommendedName>
</protein>
<reference evidence="2" key="4">
    <citation type="submission" date="2022-04" db="EMBL/GenBank/DDBJ databases">
        <authorList>
            <person name="Komine T."/>
            <person name="Fukano H."/>
            <person name="Wada S."/>
        </authorList>
    </citation>
    <scope>NUCLEOTIDE SEQUENCE</scope>
    <source>
        <strain evidence="2">NJB18185</strain>
    </source>
</reference>
<accession>A0AA37PPJ9</accession>
<dbReference type="PANTHER" id="PTHR38436:SF1">
    <property type="entry name" value="ESTER CYCLASE"/>
    <property type="match status" value="1"/>
</dbReference>
<sequence>MDGEDILVSRLEENRSLYLAYLKCCNEHDFDAMTSFYTPTIKVNDAPMDPAAVAAQFAPIVFAFPDWHWEMRHIVVDDDYIAVHFTVTGTHRGVFGGIAATDRRVSISEFTLYRVEGGKFAEVWDLADMGAVLAQIGRG</sequence>
<keyword evidence="3" id="KW-1185">Reference proteome</keyword>
<dbReference type="Pfam" id="PF07366">
    <property type="entry name" value="SnoaL"/>
    <property type="match status" value="1"/>
</dbReference>
<comment type="caution">
    <text evidence="2">The sequence shown here is derived from an EMBL/GenBank/DDBJ whole genome shotgun (WGS) entry which is preliminary data.</text>
</comment>
<dbReference type="InterPro" id="IPR032710">
    <property type="entry name" value="NTF2-like_dom_sf"/>
</dbReference>
<evidence type="ECO:0008006" key="5">
    <source>
        <dbReference type="Google" id="ProtNLM"/>
    </source>
</evidence>